<name>X0TL28_9ZZZZ</name>
<protein>
    <submittedName>
        <fullName evidence="1">Uncharacterized protein</fullName>
    </submittedName>
</protein>
<gene>
    <name evidence="1" type="ORF">S01H1_11111</name>
</gene>
<dbReference type="GO" id="GO:0008237">
    <property type="term" value="F:metallopeptidase activity"/>
    <property type="evidence" value="ECO:0007669"/>
    <property type="project" value="InterPro"/>
</dbReference>
<sequence>TASGIIMKALLQKLSWMTIYMLIFVQIGCGGYRSPQSTPLPTYCQPELPLLLSQPYSRLYVEVDTIEGVEIPEGILGELKEFLSKYCDKPGGIEIVRNDTIQKSEYKDRSAEIIANLFIDGPPHDANDTQTAYMYALFYDSSKMGKQRNVKTPHVNFPYSCVIYYDIDFLRLVKDRVARNFLLHEAGHVLGLCKNTAHGDGGHCANKGCIMSAIGVSVTKSILGLPMKKLDLCADCQKDIETAQASNPATKMSFNGPFLVRQEQGYWVASLPVSDVVSFSGTDTFDWQEALAKLKKGVRDNEQSLQKYSRSRLNSFTPYDTGDSPEEIDKAIAKLARAKKDPNVSVRIGAAEAISAIKAALGKDPSQKTGSH</sequence>
<dbReference type="InterPro" id="IPR024079">
    <property type="entry name" value="MetalloPept_cat_dom_sf"/>
</dbReference>
<comment type="caution">
    <text evidence="1">The sequence shown here is derived from an EMBL/GenBank/DDBJ whole genome shotgun (WGS) entry which is preliminary data.</text>
</comment>
<dbReference type="InterPro" id="IPR021133">
    <property type="entry name" value="HEAT_type_2"/>
</dbReference>
<reference evidence="1" key="1">
    <citation type="journal article" date="2014" name="Front. Microbiol.">
        <title>High frequency of phylogenetically diverse reductive dehalogenase-homologous genes in deep subseafloor sedimentary metagenomes.</title>
        <authorList>
            <person name="Kawai M."/>
            <person name="Futagami T."/>
            <person name="Toyoda A."/>
            <person name="Takaki Y."/>
            <person name="Nishi S."/>
            <person name="Hori S."/>
            <person name="Arai W."/>
            <person name="Tsubouchi T."/>
            <person name="Morono Y."/>
            <person name="Uchiyama I."/>
            <person name="Ito T."/>
            <person name="Fujiyama A."/>
            <person name="Inagaki F."/>
            <person name="Takami H."/>
        </authorList>
    </citation>
    <scope>NUCLEOTIDE SEQUENCE</scope>
    <source>
        <strain evidence="1">Expedition CK06-06</strain>
    </source>
</reference>
<dbReference type="Gene3D" id="3.40.390.10">
    <property type="entry name" value="Collagenase (Catalytic Domain)"/>
    <property type="match status" value="1"/>
</dbReference>
<dbReference type="AlphaFoldDB" id="X0TL28"/>
<proteinExistence type="predicted"/>
<organism evidence="1">
    <name type="scientific">marine sediment metagenome</name>
    <dbReference type="NCBI Taxonomy" id="412755"/>
    <lineage>
        <taxon>unclassified sequences</taxon>
        <taxon>metagenomes</taxon>
        <taxon>ecological metagenomes</taxon>
    </lineage>
</organism>
<dbReference type="SUPFAM" id="SSF55486">
    <property type="entry name" value="Metalloproteases ('zincins'), catalytic domain"/>
    <property type="match status" value="1"/>
</dbReference>
<dbReference type="EMBL" id="BARS01005663">
    <property type="protein sequence ID" value="GAF76800.1"/>
    <property type="molecule type" value="Genomic_DNA"/>
</dbReference>
<feature type="non-terminal residue" evidence="1">
    <location>
        <position position="1"/>
    </location>
</feature>
<dbReference type="PROSITE" id="PS50077">
    <property type="entry name" value="HEAT_REPEAT"/>
    <property type="match status" value="1"/>
</dbReference>
<evidence type="ECO:0000313" key="1">
    <source>
        <dbReference type="EMBL" id="GAF76800.1"/>
    </source>
</evidence>
<accession>X0TL28</accession>